<accession>A0A645FUD1</accession>
<protein>
    <submittedName>
        <fullName evidence="2">Uncharacterized protein</fullName>
    </submittedName>
</protein>
<name>A0A645FUD1_9ZZZZ</name>
<dbReference type="EMBL" id="VSSQ01065363">
    <property type="protein sequence ID" value="MPN18107.1"/>
    <property type="molecule type" value="Genomic_DNA"/>
</dbReference>
<evidence type="ECO:0000313" key="2">
    <source>
        <dbReference type="EMBL" id="MPN18107.1"/>
    </source>
</evidence>
<reference evidence="2" key="1">
    <citation type="submission" date="2019-08" db="EMBL/GenBank/DDBJ databases">
        <authorList>
            <person name="Kucharzyk K."/>
            <person name="Murdoch R.W."/>
            <person name="Higgins S."/>
            <person name="Loffler F."/>
        </authorList>
    </citation>
    <scope>NUCLEOTIDE SEQUENCE</scope>
</reference>
<organism evidence="2">
    <name type="scientific">bioreactor metagenome</name>
    <dbReference type="NCBI Taxonomy" id="1076179"/>
    <lineage>
        <taxon>unclassified sequences</taxon>
        <taxon>metagenomes</taxon>
        <taxon>ecological metagenomes</taxon>
    </lineage>
</organism>
<sequence>MGGDAAQKRKQLRLPGTAGPAEKFDGGRNISAGCGQQKGAACDIGASAGQRSVTDLPAIGMLLQLCNV</sequence>
<gene>
    <name evidence="2" type="ORF">SDC9_165465</name>
</gene>
<evidence type="ECO:0000256" key="1">
    <source>
        <dbReference type="SAM" id="MobiDB-lite"/>
    </source>
</evidence>
<proteinExistence type="predicted"/>
<comment type="caution">
    <text evidence="2">The sequence shown here is derived from an EMBL/GenBank/DDBJ whole genome shotgun (WGS) entry which is preliminary data.</text>
</comment>
<feature type="region of interest" description="Disordered" evidence="1">
    <location>
        <begin position="1"/>
        <end position="30"/>
    </location>
</feature>
<dbReference type="AlphaFoldDB" id="A0A645FUD1"/>